<keyword evidence="2" id="KW-1185">Reference proteome</keyword>
<evidence type="ECO:0000313" key="2">
    <source>
        <dbReference type="Proteomes" id="UP001055286"/>
    </source>
</evidence>
<gene>
    <name evidence="1" type="ORF">MPEAHAMD_3019</name>
</gene>
<dbReference type="EMBL" id="BPQJ01000013">
    <property type="protein sequence ID" value="GJD62860.1"/>
    <property type="molecule type" value="Genomic_DNA"/>
</dbReference>
<name>A0AA37M547_9HYPH</name>
<evidence type="ECO:0000313" key="1">
    <source>
        <dbReference type="EMBL" id="GJD62860.1"/>
    </source>
</evidence>
<dbReference type="AlphaFoldDB" id="A0AA37M547"/>
<protein>
    <submittedName>
        <fullName evidence="1">Uncharacterized protein</fullName>
    </submittedName>
</protein>
<reference evidence="1" key="2">
    <citation type="submission" date="2021-08" db="EMBL/GenBank/DDBJ databases">
        <authorList>
            <person name="Tani A."/>
            <person name="Ola A."/>
            <person name="Ogura Y."/>
            <person name="Katsura K."/>
            <person name="Hayashi T."/>
        </authorList>
    </citation>
    <scope>NUCLEOTIDE SEQUENCE</scope>
    <source>
        <strain evidence="1">JCM 32048</strain>
    </source>
</reference>
<organism evidence="1 2">
    <name type="scientific">Methylobacterium frigidaeris</name>
    <dbReference type="NCBI Taxonomy" id="2038277"/>
    <lineage>
        <taxon>Bacteria</taxon>
        <taxon>Pseudomonadati</taxon>
        <taxon>Pseudomonadota</taxon>
        <taxon>Alphaproteobacteria</taxon>
        <taxon>Hyphomicrobiales</taxon>
        <taxon>Methylobacteriaceae</taxon>
        <taxon>Methylobacterium</taxon>
    </lineage>
</organism>
<proteinExistence type="predicted"/>
<reference evidence="1" key="1">
    <citation type="journal article" date="2016" name="Front. Microbiol.">
        <title>Genome Sequence of the Piezophilic, Mesophilic Sulfate-Reducing Bacterium Desulfovibrio indicus J2T.</title>
        <authorList>
            <person name="Cao J."/>
            <person name="Maignien L."/>
            <person name="Shao Z."/>
            <person name="Alain K."/>
            <person name="Jebbar M."/>
        </authorList>
    </citation>
    <scope>NUCLEOTIDE SEQUENCE</scope>
    <source>
        <strain evidence="1">JCM 32048</strain>
    </source>
</reference>
<comment type="caution">
    <text evidence="1">The sequence shown here is derived from an EMBL/GenBank/DDBJ whole genome shotgun (WGS) entry which is preliminary data.</text>
</comment>
<dbReference type="Proteomes" id="UP001055286">
    <property type="component" value="Unassembled WGS sequence"/>
</dbReference>
<accession>A0AA37M547</accession>
<sequence>MLPGRKVRGTDTFFDHEMNGAKAAGRPVALDATPVTAAVRPIERGDVMSVPSRLLSLALAGLPVLAAWPAVADGLACPGSGKAAPDGPPFEAIVTPSAGAGASRDLRAAVQRLRGEGLSNGAIIDHAVASDCPVIDRDGSLSLPQKQTALRSFAAQITTLVYDPAQDTTRILVTVPVPTTLSDQIDAAAAKAKEGRDAWIVRTLEAGVCGR</sequence>